<dbReference type="GO" id="GO:0008360">
    <property type="term" value="P:regulation of cell shape"/>
    <property type="evidence" value="ECO:0007669"/>
    <property type="project" value="UniProtKB-KW"/>
</dbReference>
<feature type="transmembrane region" description="Helical" evidence="17">
    <location>
        <begin position="145"/>
        <end position="162"/>
    </location>
</feature>
<evidence type="ECO:0000256" key="12">
    <source>
        <dbReference type="ARBA" id="ARBA00041185"/>
    </source>
</evidence>
<evidence type="ECO:0000256" key="11">
    <source>
        <dbReference type="ARBA" id="ARBA00038053"/>
    </source>
</evidence>
<evidence type="ECO:0000256" key="9">
    <source>
        <dbReference type="ARBA" id="ARBA00032370"/>
    </source>
</evidence>
<evidence type="ECO:0000256" key="8">
    <source>
        <dbReference type="ARBA" id="ARBA00023136"/>
    </source>
</evidence>
<dbReference type="GO" id="GO:0015648">
    <property type="term" value="F:lipid-linked peptidoglycan transporter activity"/>
    <property type="evidence" value="ECO:0007669"/>
    <property type="project" value="TreeGrafter"/>
</dbReference>
<gene>
    <name evidence="18" type="ORF">C3744_28805</name>
</gene>
<dbReference type="PANTHER" id="PTHR30474">
    <property type="entry name" value="CELL CYCLE PROTEIN"/>
    <property type="match status" value="1"/>
</dbReference>
<evidence type="ECO:0000256" key="14">
    <source>
        <dbReference type="ARBA" id="ARBA00044770"/>
    </source>
</evidence>
<dbReference type="Pfam" id="PF01098">
    <property type="entry name" value="FTSW_RODA_SPOVE"/>
    <property type="match status" value="1"/>
</dbReference>
<keyword evidence="18" id="KW-0131">Cell cycle</keyword>
<accession>A0A3D8WTW8</accession>
<feature type="transmembrane region" description="Helical" evidence="17">
    <location>
        <begin position="53"/>
        <end position="70"/>
    </location>
</feature>
<feature type="transmembrane region" description="Helical" evidence="17">
    <location>
        <begin position="168"/>
        <end position="186"/>
    </location>
</feature>
<comment type="subcellular location">
    <subcellularLocation>
        <location evidence="1">Membrane</location>
        <topology evidence="1">Multi-pass membrane protein</topology>
    </subcellularLocation>
</comment>
<keyword evidence="6" id="KW-0573">Peptidoglycan synthesis</keyword>
<dbReference type="InterPro" id="IPR018365">
    <property type="entry name" value="Cell_cycle_FtsW-rel_CS"/>
</dbReference>
<evidence type="ECO:0000256" key="7">
    <source>
        <dbReference type="ARBA" id="ARBA00022989"/>
    </source>
</evidence>
<feature type="transmembrane region" description="Helical" evidence="17">
    <location>
        <begin position="319"/>
        <end position="346"/>
    </location>
</feature>
<dbReference type="PROSITE" id="PS00428">
    <property type="entry name" value="FTSW_RODA_SPOVE"/>
    <property type="match status" value="1"/>
</dbReference>
<dbReference type="Proteomes" id="UP000256519">
    <property type="component" value="Unassembled WGS sequence"/>
</dbReference>
<dbReference type="RefSeq" id="WP_116078827.1">
    <property type="nucleotide sequence ID" value="NZ_CP187631.1"/>
</dbReference>
<comment type="catalytic activity">
    <reaction evidence="15">
        <text>[GlcNAc-(1-&gt;4)-Mur2Ac(oyl-L-Ala-gamma-D-Glu-L-Lys-D-Ala-D-Ala)](n)-di-trans,octa-cis-undecaprenyl diphosphate + beta-D-GlcNAc-(1-&gt;4)-Mur2Ac(oyl-L-Ala-gamma-D-Glu-L-Lys-D-Ala-D-Ala)-di-trans,octa-cis-undecaprenyl diphosphate = [GlcNAc-(1-&gt;4)-Mur2Ac(oyl-L-Ala-gamma-D-Glu-L-Lys-D-Ala-D-Ala)](n+1)-di-trans,octa-cis-undecaprenyl diphosphate + di-trans,octa-cis-undecaprenyl diphosphate + H(+)</text>
        <dbReference type="Rhea" id="RHEA:23708"/>
        <dbReference type="Rhea" id="RHEA-COMP:9602"/>
        <dbReference type="Rhea" id="RHEA-COMP:9603"/>
        <dbReference type="ChEBI" id="CHEBI:15378"/>
        <dbReference type="ChEBI" id="CHEBI:58405"/>
        <dbReference type="ChEBI" id="CHEBI:60033"/>
        <dbReference type="ChEBI" id="CHEBI:78435"/>
        <dbReference type="EC" id="2.4.99.28"/>
    </reaction>
</comment>
<dbReference type="GO" id="GO:0005886">
    <property type="term" value="C:plasma membrane"/>
    <property type="evidence" value="ECO:0007669"/>
    <property type="project" value="TreeGrafter"/>
</dbReference>
<keyword evidence="18" id="KW-0132">Cell division</keyword>
<evidence type="ECO:0000256" key="3">
    <source>
        <dbReference type="ARBA" id="ARBA00022679"/>
    </source>
</evidence>
<dbReference type="EMBL" id="PQWM01000067">
    <property type="protein sequence ID" value="RDZ06426.1"/>
    <property type="molecule type" value="Genomic_DNA"/>
</dbReference>
<comment type="caution">
    <text evidence="18">The sequence shown here is derived from an EMBL/GenBank/DDBJ whole genome shotgun (WGS) entry which is preliminary data.</text>
</comment>
<evidence type="ECO:0000256" key="13">
    <source>
        <dbReference type="ARBA" id="ARBA00041418"/>
    </source>
</evidence>
<keyword evidence="3" id="KW-0808">Transferase</keyword>
<dbReference type="GO" id="GO:0008955">
    <property type="term" value="F:peptidoglycan glycosyltransferase activity"/>
    <property type="evidence" value="ECO:0007669"/>
    <property type="project" value="UniProtKB-EC"/>
</dbReference>
<evidence type="ECO:0000256" key="4">
    <source>
        <dbReference type="ARBA" id="ARBA00022692"/>
    </source>
</evidence>
<evidence type="ECO:0000256" key="10">
    <source>
        <dbReference type="ARBA" id="ARBA00033270"/>
    </source>
</evidence>
<sequence length="396" mass="43088">MFKKILKCYDYKFIVALVILSLIGLVMVYSASMVTAVTRYGVEGDYFYQKQKLALIAGFIFFCVTAFIPYKIYQEKRVLKILLVTVITLLALVLVFGHTAGNAQSWLVLGPIRIQPLELTKLTIIVYVAAVFANKQEYINDLKRSIIPPIVVVFFICFLIAMQPDYGGILLILGIVAAIVLCSGISKKSMLKIALLGVAGVVVMLLVLLVTGHIATVFSPVRLARFTGFLHPFENQQGDGYQLVNSYLAIGTGGLQGQGLGQGVQKAGYLPESHTDFIMAVIAEELGFWGVLIVLGILFFIIVKGLIIAKKCKEPFGALLAIGISVMVGIQVFVNLGAVTGILPITGVTLPFVSYGGSSLTLLMLAMGVLTNISMLNKFQEKYKNESVKQTKLKSV</sequence>
<feature type="transmembrane region" description="Helical" evidence="17">
    <location>
        <begin position="193"/>
        <end position="215"/>
    </location>
</feature>
<evidence type="ECO:0000313" key="19">
    <source>
        <dbReference type="Proteomes" id="UP000256519"/>
    </source>
</evidence>
<evidence type="ECO:0000313" key="18">
    <source>
        <dbReference type="EMBL" id="RDZ06426.1"/>
    </source>
</evidence>
<evidence type="ECO:0000256" key="16">
    <source>
        <dbReference type="ARBA" id="ARBA00049966"/>
    </source>
</evidence>
<keyword evidence="5" id="KW-0133">Cell shape</keyword>
<evidence type="ECO:0000256" key="17">
    <source>
        <dbReference type="SAM" id="Phobius"/>
    </source>
</evidence>
<keyword evidence="8 17" id="KW-0472">Membrane</keyword>
<evidence type="ECO:0000256" key="15">
    <source>
        <dbReference type="ARBA" id="ARBA00049902"/>
    </source>
</evidence>
<proteinExistence type="inferred from homology"/>
<feature type="transmembrane region" description="Helical" evidence="17">
    <location>
        <begin position="12"/>
        <end position="33"/>
    </location>
</feature>
<dbReference type="PANTHER" id="PTHR30474:SF2">
    <property type="entry name" value="PEPTIDOGLYCAN GLYCOSYLTRANSFERASE FTSW-RELATED"/>
    <property type="match status" value="1"/>
</dbReference>
<comment type="similarity">
    <text evidence="11">Belongs to the SEDS family. FtsW subfamily.</text>
</comment>
<feature type="transmembrane region" description="Helical" evidence="17">
    <location>
        <begin position="352"/>
        <end position="373"/>
    </location>
</feature>
<keyword evidence="4 17" id="KW-0812">Transmembrane</keyword>
<dbReference type="GO" id="GO:0032153">
    <property type="term" value="C:cell division site"/>
    <property type="evidence" value="ECO:0007669"/>
    <property type="project" value="TreeGrafter"/>
</dbReference>
<feature type="transmembrane region" description="Helical" evidence="17">
    <location>
        <begin position="286"/>
        <end position="307"/>
    </location>
</feature>
<evidence type="ECO:0000256" key="2">
    <source>
        <dbReference type="ARBA" id="ARBA00022676"/>
    </source>
</evidence>
<dbReference type="EC" id="2.4.99.28" evidence="14"/>
<evidence type="ECO:0000256" key="1">
    <source>
        <dbReference type="ARBA" id="ARBA00004141"/>
    </source>
</evidence>
<comment type="function">
    <text evidence="16">Peptidoglycan polymerase that is essential for cell division.</text>
</comment>
<dbReference type="GO" id="GO:0009252">
    <property type="term" value="P:peptidoglycan biosynthetic process"/>
    <property type="evidence" value="ECO:0007669"/>
    <property type="project" value="UniProtKB-KW"/>
</dbReference>
<feature type="transmembrane region" description="Helical" evidence="17">
    <location>
        <begin position="82"/>
        <end position="100"/>
    </location>
</feature>
<protein>
    <recommendedName>
        <fullName evidence="12">Probable peptidoglycan glycosyltransferase FtsW</fullName>
        <ecNumber evidence="14">2.4.99.28</ecNumber>
    </recommendedName>
    <alternativeName>
        <fullName evidence="13">Cell division protein FtsW</fullName>
    </alternativeName>
    <alternativeName>
        <fullName evidence="10">Cell wall polymerase</fullName>
    </alternativeName>
    <alternativeName>
        <fullName evidence="9">Peptidoglycan polymerase</fullName>
    </alternativeName>
</protein>
<organism evidence="18 19">
    <name type="scientific">Priestia megaterium</name>
    <name type="common">Bacillus megaterium</name>
    <dbReference type="NCBI Taxonomy" id="1404"/>
    <lineage>
        <taxon>Bacteria</taxon>
        <taxon>Bacillati</taxon>
        <taxon>Bacillota</taxon>
        <taxon>Bacilli</taxon>
        <taxon>Bacillales</taxon>
        <taxon>Bacillaceae</taxon>
        <taxon>Priestia</taxon>
    </lineage>
</organism>
<dbReference type="InterPro" id="IPR001182">
    <property type="entry name" value="FtsW/RodA"/>
</dbReference>
<dbReference type="GO" id="GO:0051301">
    <property type="term" value="P:cell division"/>
    <property type="evidence" value="ECO:0007669"/>
    <property type="project" value="UniProtKB-KW"/>
</dbReference>
<reference evidence="18" key="1">
    <citation type="journal article" date="2018" name="Appl. Environ. Microbiol.">
        <title>Antimicrobial susceptibility testing and tentative epidemiological cut-off values of five Bacillus species relevant for use as animal feed additives or for plant protection.</title>
        <authorList>
            <person name="Agerso Y."/>
            <person name="Stuer-Lauridsen B."/>
            <person name="Bjerre K."/>
            <person name="Jensen M.G."/>
            <person name="Johansen E."/>
            <person name="Bennedsen M."/>
            <person name="Brockmann E."/>
            <person name="Nielsen B."/>
        </authorList>
    </citation>
    <scope>NUCLEOTIDE SEQUENCE [LARGE SCALE GENOMIC DNA]</scope>
    <source>
        <strain evidence="18">CHCC20162</strain>
    </source>
</reference>
<evidence type="ECO:0000256" key="6">
    <source>
        <dbReference type="ARBA" id="ARBA00022984"/>
    </source>
</evidence>
<name>A0A3D8WTW8_PRIMG</name>
<keyword evidence="7 17" id="KW-1133">Transmembrane helix</keyword>
<feature type="transmembrane region" description="Helical" evidence="17">
    <location>
        <begin position="112"/>
        <end position="133"/>
    </location>
</feature>
<keyword evidence="2" id="KW-0328">Glycosyltransferase</keyword>
<dbReference type="AlphaFoldDB" id="A0A3D8WTW8"/>
<evidence type="ECO:0000256" key="5">
    <source>
        <dbReference type="ARBA" id="ARBA00022960"/>
    </source>
</evidence>